<dbReference type="RefSeq" id="XP_005102347.1">
    <property type="nucleotide sequence ID" value="XM_005102290.3"/>
</dbReference>
<keyword evidence="7" id="KW-0469">Meiosis</keyword>
<dbReference type="InterPro" id="IPR040661">
    <property type="entry name" value="LZ3wCH"/>
</dbReference>
<dbReference type="InterPro" id="IPR036388">
    <property type="entry name" value="WH-like_DNA-bd_sf"/>
</dbReference>
<evidence type="ECO:0000259" key="9">
    <source>
        <dbReference type="Pfam" id="PF07106"/>
    </source>
</evidence>
<dbReference type="InterPro" id="IPR010776">
    <property type="entry name" value="Hop2_WH_dom"/>
</dbReference>
<evidence type="ECO:0000259" key="10">
    <source>
        <dbReference type="Pfam" id="PF18517"/>
    </source>
</evidence>
<evidence type="ECO:0000256" key="6">
    <source>
        <dbReference type="ARBA" id="ARBA00023242"/>
    </source>
</evidence>
<dbReference type="Pfam" id="PF07106">
    <property type="entry name" value="WHD_TBPIP"/>
    <property type="match status" value="1"/>
</dbReference>
<organism evidence="11 12">
    <name type="scientific">Aplysia californica</name>
    <name type="common">California sea hare</name>
    <dbReference type="NCBI Taxonomy" id="6500"/>
    <lineage>
        <taxon>Eukaryota</taxon>
        <taxon>Metazoa</taxon>
        <taxon>Spiralia</taxon>
        <taxon>Lophotrochozoa</taxon>
        <taxon>Mollusca</taxon>
        <taxon>Gastropoda</taxon>
        <taxon>Heterobranchia</taxon>
        <taxon>Euthyneura</taxon>
        <taxon>Tectipleura</taxon>
        <taxon>Aplysiida</taxon>
        <taxon>Aplysioidea</taxon>
        <taxon>Aplysiidae</taxon>
        <taxon>Aplysia</taxon>
    </lineage>
</organism>
<protein>
    <recommendedName>
        <fullName evidence="3">Homologous-pairing protein 2 homolog</fullName>
    </recommendedName>
</protein>
<evidence type="ECO:0000256" key="1">
    <source>
        <dbReference type="ARBA" id="ARBA00004123"/>
    </source>
</evidence>
<dbReference type="Gene3D" id="1.10.10.10">
    <property type="entry name" value="Winged helix-like DNA-binding domain superfamily/Winged helix DNA-binding domain"/>
    <property type="match status" value="1"/>
</dbReference>
<keyword evidence="11" id="KW-1185">Reference proteome</keyword>
<reference evidence="12" key="1">
    <citation type="submission" date="2025-08" db="UniProtKB">
        <authorList>
            <consortium name="RefSeq"/>
        </authorList>
    </citation>
    <scope>IDENTIFICATION</scope>
</reference>
<keyword evidence="6" id="KW-0539">Nucleus</keyword>
<proteinExistence type="inferred from homology"/>
<keyword evidence="4 8" id="KW-0175">Coiled coil</keyword>
<evidence type="ECO:0000313" key="12">
    <source>
        <dbReference type="RefSeq" id="XP_005102347.1"/>
    </source>
</evidence>
<dbReference type="GeneID" id="101862123"/>
<evidence type="ECO:0000256" key="8">
    <source>
        <dbReference type="SAM" id="Coils"/>
    </source>
</evidence>
<feature type="coiled-coil region" evidence="8">
    <location>
        <begin position="118"/>
        <end position="145"/>
    </location>
</feature>
<comment type="subcellular location">
    <subcellularLocation>
        <location evidence="1">Nucleus</location>
    </subcellularLocation>
</comment>
<comment type="similarity">
    <text evidence="2">Belongs to the HOP2 family.</text>
</comment>
<evidence type="ECO:0000256" key="3">
    <source>
        <dbReference type="ARBA" id="ARBA00016093"/>
    </source>
</evidence>
<dbReference type="PANTHER" id="PTHR15938">
    <property type="entry name" value="TBP-1 INTERACTING PROTEIN"/>
    <property type="match status" value="1"/>
</dbReference>
<dbReference type="Proteomes" id="UP000694888">
    <property type="component" value="Unplaced"/>
</dbReference>
<gene>
    <name evidence="12" type="primary">LOC101862123</name>
</gene>
<evidence type="ECO:0000256" key="7">
    <source>
        <dbReference type="ARBA" id="ARBA00023254"/>
    </source>
</evidence>
<name>A0ABM0JV98_APLCA</name>
<feature type="domain" description="Homologous-pairing protein 2 winged helix" evidence="9">
    <location>
        <begin position="9"/>
        <end position="68"/>
    </location>
</feature>
<dbReference type="Pfam" id="PF18517">
    <property type="entry name" value="LZ3wCH"/>
    <property type="match status" value="1"/>
</dbReference>
<evidence type="ECO:0000256" key="4">
    <source>
        <dbReference type="ARBA" id="ARBA00023054"/>
    </source>
</evidence>
<evidence type="ECO:0000256" key="2">
    <source>
        <dbReference type="ARBA" id="ARBA00007922"/>
    </source>
</evidence>
<evidence type="ECO:0000313" key="11">
    <source>
        <dbReference type="Proteomes" id="UP000694888"/>
    </source>
</evidence>
<dbReference type="PANTHER" id="PTHR15938:SF0">
    <property type="entry name" value="HOMOLOGOUS-PAIRING PROTEIN 2 HOMOLOG"/>
    <property type="match status" value="1"/>
</dbReference>
<sequence>MSKSKEAVASQAVFSYLLKQNRPYSAQDLFQNMGKDLGKTAVVKALESLTAEGKIKEKVYGKQKVYVIDQTQFPDVDESEIKSMDDKISQLNGKFQLRSEEVRKLESELRAFNGMLSTESARAELSKLYSELEQLKVKLNKFKEGRVLISKEEKDRVYQNREKYVKEWRKRKRVTSDILNAILEGYPKTKKQLYDDIGIETDEDYNVKVPDV</sequence>
<evidence type="ECO:0000256" key="5">
    <source>
        <dbReference type="ARBA" id="ARBA00023172"/>
    </source>
</evidence>
<accession>A0ABM0JV98</accession>
<keyword evidence="5" id="KW-0233">DNA recombination</keyword>
<feature type="domain" description="Leucine zipper with capping helix" evidence="10">
    <location>
        <begin position="151"/>
        <end position="205"/>
    </location>
</feature>